<dbReference type="eggNOG" id="ENOG502S3UQ">
    <property type="taxonomic scope" value="Eukaryota"/>
</dbReference>
<dbReference type="Gramene" id="ERN14068">
    <property type="protein sequence ID" value="ERN14068"/>
    <property type="gene ID" value="AMTR_s00021p00220840"/>
</dbReference>
<dbReference type="HOGENOM" id="CLU_928559_0_0_1"/>
<evidence type="ECO:0000313" key="2">
    <source>
        <dbReference type="EMBL" id="ERN14068.1"/>
    </source>
</evidence>
<dbReference type="Pfam" id="PF03140">
    <property type="entry name" value="DUF247"/>
    <property type="match status" value="1"/>
</dbReference>
<dbReference type="EMBL" id="KI392560">
    <property type="protein sequence ID" value="ERN14068.1"/>
    <property type="molecule type" value="Genomic_DNA"/>
</dbReference>
<keyword evidence="1" id="KW-0472">Membrane</keyword>
<dbReference type="PANTHER" id="PTHR31549:SF24">
    <property type="entry name" value="OS06G0160600 PROTEIN"/>
    <property type="match status" value="1"/>
</dbReference>
<sequence>MDNQLPLDLILNIIDQIPSSIAKFRDLKLQGSSFFQKTGESELHREIITGGNKSFIQIPSNFRLEISREGFHKVIRAFCRHYSPFESGRTSSTSDEEFWPKCMDKRHLLECLHFSLVRERNHLKVTKNCTKPMPTAKELEKAGIRFESGEWDISEVKFSGKVLKIPAVVLDQKLEIVGRNLIAFERSNCRETEWPMTRFLQLMNELIDDSTDARVLVKFGVLRWGGSKRERFINNLREDVGYPAVHSAYPAIDEALKEMKEYYWKRSGFIARNLPFLLVVSSLAMAGLALTVMRVMKKKG</sequence>
<name>W1Q018_AMBTC</name>
<dbReference type="InterPro" id="IPR004158">
    <property type="entry name" value="DUF247_pln"/>
</dbReference>
<proteinExistence type="predicted"/>
<dbReference type="OMA" id="NCRETEW"/>
<reference evidence="3" key="1">
    <citation type="journal article" date="2013" name="Science">
        <title>The Amborella genome and the evolution of flowering plants.</title>
        <authorList>
            <consortium name="Amborella Genome Project"/>
        </authorList>
    </citation>
    <scope>NUCLEOTIDE SEQUENCE [LARGE SCALE GENOMIC DNA]</scope>
</reference>
<keyword evidence="3" id="KW-1185">Reference proteome</keyword>
<organism evidence="2 3">
    <name type="scientific">Amborella trichopoda</name>
    <dbReference type="NCBI Taxonomy" id="13333"/>
    <lineage>
        <taxon>Eukaryota</taxon>
        <taxon>Viridiplantae</taxon>
        <taxon>Streptophyta</taxon>
        <taxon>Embryophyta</taxon>
        <taxon>Tracheophyta</taxon>
        <taxon>Spermatophyta</taxon>
        <taxon>Magnoliopsida</taxon>
        <taxon>Amborellales</taxon>
        <taxon>Amborellaceae</taxon>
        <taxon>Amborella</taxon>
    </lineage>
</organism>
<dbReference type="Proteomes" id="UP000017836">
    <property type="component" value="Unassembled WGS sequence"/>
</dbReference>
<gene>
    <name evidence="2" type="ORF">AMTR_s00021p00220840</name>
</gene>
<feature type="transmembrane region" description="Helical" evidence="1">
    <location>
        <begin position="274"/>
        <end position="296"/>
    </location>
</feature>
<keyword evidence="1" id="KW-1133">Transmembrane helix</keyword>
<evidence type="ECO:0000256" key="1">
    <source>
        <dbReference type="SAM" id="Phobius"/>
    </source>
</evidence>
<dbReference type="OrthoDB" id="781027at2759"/>
<dbReference type="PANTHER" id="PTHR31549">
    <property type="entry name" value="PROTEIN, PUTATIVE (DUF247)-RELATED-RELATED"/>
    <property type="match status" value="1"/>
</dbReference>
<accession>W1Q018</accession>
<keyword evidence="1" id="KW-0812">Transmembrane</keyword>
<evidence type="ECO:0000313" key="3">
    <source>
        <dbReference type="Proteomes" id="UP000017836"/>
    </source>
</evidence>
<protein>
    <submittedName>
        <fullName evidence="2">Uncharacterized protein</fullName>
    </submittedName>
</protein>
<dbReference type="AlphaFoldDB" id="W1Q018"/>